<sequence length="380" mass="41134">MDIRAFPSQMPRLSFLAPIYNTSTSILGVSALICTVIAYTVAKMFGFGSSKNDFVVEGKTVVITGGSDGMGRAVALELAEKGANVIVVARTISKLLTAVDEMKAAAGNKFTQKFHHISADLTDPAECERVIAEATAWNSGAAPDVVWCCAGFSRPGFFVDVPIEDHRKQMDTIYWTAANTAHATLRNWLAPVPPSGQMKTPRRHLIFTCSTLAFVPIAGYSPYSPAKAAIRSLSDTLSQEIEMYNGAFTQRHRTDAPAADVKIHTIFPMGILSPGFDNEQKTKPELTKQLEEADKPQTPKDVARISISALERGEYLITTMFVGAIMKGTALGPSPRNSILGDTLLGWLSNVVFLQVIPDLRNKAFNWGKKNGLPKSAPAS</sequence>
<comment type="catalytic activity">
    <reaction evidence="16">
        <text>sphinganine + NADP(+) = 3-oxosphinganine + NADPH + H(+)</text>
        <dbReference type="Rhea" id="RHEA:22640"/>
        <dbReference type="ChEBI" id="CHEBI:15378"/>
        <dbReference type="ChEBI" id="CHEBI:57783"/>
        <dbReference type="ChEBI" id="CHEBI:57817"/>
        <dbReference type="ChEBI" id="CHEBI:58299"/>
        <dbReference type="ChEBI" id="CHEBI:58349"/>
        <dbReference type="EC" id="1.1.1.102"/>
    </reaction>
    <physiologicalReaction direction="right-to-left" evidence="16">
        <dbReference type="Rhea" id="RHEA:22642"/>
    </physiologicalReaction>
</comment>
<evidence type="ECO:0000256" key="13">
    <source>
        <dbReference type="ARBA" id="ARBA00023136"/>
    </source>
</evidence>
<dbReference type="InterPro" id="IPR002347">
    <property type="entry name" value="SDR_fam"/>
</dbReference>
<evidence type="ECO:0000256" key="10">
    <source>
        <dbReference type="ARBA" id="ARBA00022989"/>
    </source>
</evidence>
<dbReference type="SUPFAM" id="SSF51735">
    <property type="entry name" value="NAD(P)-binding Rossmann-fold domains"/>
    <property type="match status" value="1"/>
</dbReference>
<feature type="transmembrane region" description="Helical" evidence="17">
    <location>
        <begin position="20"/>
        <end position="42"/>
    </location>
</feature>
<comment type="pathway">
    <text evidence="3">Sphingolipid metabolism.</text>
</comment>
<dbReference type="InterPro" id="IPR036291">
    <property type="entry name" value="NAD(P)-bd_dom_sf"/>
</dbReference>
<protein>
    <recommendedName>
        <fullName evidence="14">3-dehydrosphinganine reductase</fullName>
        <ecNumber evidence="14">1.1.1.102</ecNumber>
    </recommendedName>
</protein>
<dbReference type="Gene3D" id="3.40.50.720">
    <property type="entry name" value="NAD(P)-binding Rossmann-like Domain"/>
    <property type="match status" value="1"/>
</dbReference>
<dbReference type="EMBL" id="MDYN01000002">
    <property type="protein sequence ID" value="OQD89872.1"/>
    <property type="molecule type" value="Genomic_DNA"/>
</dbReference>
<evidence type="ECO:0000256" key="16">
    <source>
        <dbReference type="ARBA" id="ARBA00048930"/>
    </source>
</evidence>
<comment type="caution">
    <text evidence="18">The sequence shown here is derived from an EMBL/GenBank/DDBJ whole genome shotgun (WGS) entry which is preliminary data.</text>
</comment>
<comment type="pathway">
    <text evidence="2">Lipid metabolism; sphingolipid metabolism.</text>
</comment>
<dbReference type="Proteomes" id="UP000191672">
    <property type="component" value="Unassembled WGS sequence"/>
</dbReference>
<keyword evidence="7" id="KW-0256">Endoplasmic reticulum</keyword>
<evidence type="ECO:0000256" key="14">
    <source>
        <dbReference type="ARBA" id="ARBA00026112"/>
    </source>
</evidence>
<dbReference type="EC" id="1.1.1.102" evidence="14"/>
<evidence type="ECO:0000313" key="19">
    <source>
        <dbReference type="Proteomes" id="UP000191672"/>
    </source>
</evidence>
<evidence type="ECO:0000256" key="7">
    <source>
        <dbReference type="ARBA" id="ARBA00022824"/>
    </source>
</evidence>
<proteinExistence type="inferred from homology"/>
<evidence type="ECO:0000256" key="4">
    <source>
        <dbReference type="ARBA" id="ARBA00006484"/>
    </source>
</evidence>
<comment type="similarity">
    <text evidence="4">Belongs to the short-chain dehydrogenases/reductases (SDR) family.</text>
</comment>
<dbReference type="GO" id="GO:0030148">
    <property type="term" value="P:sphingolipid biosynthetic process"/>
    <property type="evidence" value="ECO:0007669"/>
    <property type="project" value="InterPro"/>
</dbReference>
<evidence type="ECO:0000313" key="18">
    <source>
        <dbReference type="EMBL" id="OQD89872.1"/>
    </source>
</evidence>
<keyword evidence="19" id="KW-1185">Reference proteome</keyword>
<comment type="subcellular location">
    <subcellularLocation>
        <location evidence="1">Endoplasmic reticulum membrane</location>
    </subcellularLocation>
</comment>
<dbReference type="CDD" id="cd08939">
    <property type="entry name" value="KDSR-like_SDR_c"/>
    <property type="match status" value="1"/>
</dbReference>
<accession>A0A1V6QLP0</accession>
<evidence type="ECO:0000256" key="1">
    <source>
        <dbReference type="ARBA" id="ARBA00004586"/>
    </source>
</evidence>
<dbReference type="GO" id="GO:0005789">
    <property type="term" value="C:endoplasmic reticulum membrane"/>
    <property type="evidence" value="ECO:0007669"/>
    <property type="project" value="UniProtKB-SubCell"/>
</dbReference>
<evidence type="ECO:0000256" key="3">
    <source>
        <dbReference type="ARBA" id="ARBA00004991"/>
    </source>
</evidence>
<keyword evidence="10 17" id="KW-1133">Transmembrane helix</keyword>
<organism evidence="18 19">
    <name type="scientific">Penicillium antarcticum</name>
    <dbReference type="NCBI Taxonomy" id="416450"/>
    <lineage>
        <taxon>Eukaryota</taxon>
        <taxon>Fungi</taxon>
        <taxon>Dikarya</taxon>
        <taxon>Ascomycota</taxon>
        <taxon>Pezizomycotina</taxon>
        <taxon>Eurotiomycetes</taxon>
        <taxon>Eurotiomycetidae</taxon>
        <taxon>Eurotiales</taxon>
        <taxon>Aspergillaceae</taxon>
        <taxon>Penicillium</taxon>
    </lineage>
</organism>
<evidence type="ECO:0000256" key="15">
    <source>
        <dbReference type="ARBA" id="ARBA00044737"/>
    </source>
</evidence>
<keyword evidence="8" id="KW-0521">NADP</keyword>
<evidence type="ECO:0000256" key="9">
    <source>
        <dbReference type="ARBA" id="ARBA00022919"/>
    </source>
</evidence>
<keyword evidence="11" id="KW-0560">Oxidoreductase</keyword>
<evidence type="ECO:0000256" key="2">
    <source>
        <dbReference type="ARBA" id="ARBA00004760"/>
    </source>
</evidence>
<dbReference type="FunFam" id="3.40.50.720:FF:000456">
    <property type="entry name" value="3-ketodihydrosphingosine reductase tsc10"/>
    <property type="match status" value="1"/>
</dbReference>
<dbReference type="AlphaFoldDB" id="A0A1V6QLP0"/>
<name>A0A1V6QLP0_9EURO</name>
<evidence type="ECO:0000256" key="8">
    <source>
        <dbReference type="ARBA" id="ARBA00022857"/>
    </source>
</evidence>
<dbReference type="PRINTS" id="PR00081">
    <property type="entry name" value="GDHRDH"/>
</dbReference>
<evidence type="ECO:0000256" key="12">
    <source>
        <dbReference type="ARBA" id="ARBA00023098"/>
    </source>
</evidence>
<evidence type="ECO:0000256" key="17">
    <source>
        <dbReference type="SAM" id="Phobius"/>
    </source>
</evidence>
<evidence type="ECO:0000256" key="6">
    <source>
        <dbReference type="ARBA" id="ARBA00022741"/>
    </source>
</evidence>
<evidence type="ECO:0000256" key="11">
    <source>
        <dbReference type="ARBA" id="ARBA00023002"/>
    </source>
</evidence>
<dbReference type="GO" id="GO:0047560">
    <property type="term" value="F:3-dehydrosphinganine reductase activity"/>
    <property type="evidence" value="ECO:0007669"/>
    <property type="project" value="UniProtKB-EC"/>
</dbReference>
<reference evidence="19" key="1">
    <citation type="journal article" date="2017" name="Nat. Microbiol.">
        <title>Global analysis of biosynthetic gene clusters reveals vast potential of secondary metabolite production in Penicillium species.</title>
        <authorList>
            <person name="Nielsen J.C."/>
            <person name="Grijseels S."/>
            <person name="Prigent S."/>
            <person name="Ji B."/>
            <person name="Dainat J."/>
            <person name="Nielsen K.F."/>
            <person name="Frisvad J.C."/>
            <person name="Workman M."/>
            <person name="Nielsen J."/>
        </authorList>
    </citation>
    <scope>NUCLEOTIDE SEQUENCE [LARGE SCALE GENOMIC DNA]</scope>
    <source>
        <strain evidence="19">IBT 31811</strain>
    </source>
</reference>
<dbReference type="STRING" id="416450.A0A1V6QLP0"/>
<gene>
    <name evidence="18" type="ORF">PENANT_c002G01389</name>
</gene>
<dbReference type="InterPro" id="IPR045022">
    <property type="entry name" value="KDSR-like"/>
</dbReference>
<keyword evidence="6" id="KW-0547">Nucleotide-binding</keyword>
<keyword evidence="12" id="KW-0443">Lipid metabolism</keyword>
<dbReference type="PANTHER" id="PTHR43550">
    <property type="entry name" value="3-KETODIHYDROSPHINGOSINE REDUCTASE"/>
    <property type="match status" value="1"/>
</dbReference>
<keyword evidence="13 17" id="KW-0472">Membrane</keyword>
<keyword evidence="9" id="KW-0746">Sphingolipid metabolism</keyword>
<dbReference type="PANTHER" id="PTHR43550:SF3">
    <property type="entry name" value="3-KETODIHYDROSPHINGOSINE REDUCTASE"/>
    <property type="match status" value="1"/>
</dbReference>
<dbReference type="Pfam" id="PF00106">
    <property type="entry name" value="adh_short"/>
    <property type="match status" value="1"/>
</dbReference>
<evidence type="ECO:0000256" key="5">
    <source>
        <dbReference type="ARBA" id="ARBA00022692"/>
    </source>
</evidence>
<dbReference type="GO" id="GO:0006666">
    <property type="term" value="P:3-keto-sphinganine metabolic process"/>
    <property type="evidence" value="ECO:0007669"/>
    <property type="project" value="InterPro"/>
</dbReference>
<comment type="function">
    <text evidence="15">Catalyzes the reduction of 3'-oxosphinganine (3-ketodihydrosphingosine/KDS) to sphinganine (dihydrosphingosine/DHS), the second step of de novo sphingolipid biosynthesis.</text>
</comment>
<keyword evidence="5 17" id="KW-0812">Transmembrane</keyword>
<dbReference type="GO" id="GO:0000166">
    <property type="term" value="F:nucleotide binding"/>
    <property type="evidence" value="ECO:0007669"/>
    <property type="project" value="UniProtKB-KW"/>
</dbReference>